<dbReference type="VEuPathDB" id="TriTrypDB:Lsey_0009_0010"/>
<feature type="compositionally biased region" description="Polar residues" evidence="1">
    <location>
        <begin position="684"/>
        <end position="701"/>
    </location>
</feature>
<feature type="region of interest" description="Disordered" evidence="1">
    <location>
        <begin position="1041"/>
        <end position="1098"/>
    </location>
</feature>
<dbReference type="OMA" id="YLYCRPW"/>
<dbReference type="OrthoDB" id="262000at2759"/>
<reference evidence="2 3" key="1">
    <citation type="journal article" date="2015" name="PLoS Pathog.">
        <title>Leptomonas seymouri: Adaptations to the Dixenous Life Cycle Analyzed by Genome Sequencing, Transcriptome Profiling and Co-infection with Leishmania donovani.</title>
        <authorList>
            <person name="Kraeva N."/>
            <person name="Butenko A."/>
            <person name="Hlavacova J."/>
            <person name="Kostygov A."/>
            <person name="Myskova J."/>
            <person name="Grybchuk D."/>
            <person name="Lestinova T."/>
            <person name="Votypka J."/>
            <person name="Volf P."/>
            <person name="Opperdoes F."/>
            <person name="Flegontov P."/>
            <person name="Lukes J."/>
            <person name="Yurchenko V."/>
        </authorList>
    </citation>
    <scope>NUCLEOTIDE SEQUENCE [LARGE SCALE GENOMIC DNA]</scope>
    <source>
        <strain evidence="2 3">ATCC 30220</strain>
    </source>
</reference>
<sequence length="1392" mass="149377">MPHCHGPRKSTPEPEHLPHVRFSSVLPSAPLVTFSVLKWTPASGLRAHLYLKRSTSLQRLENNASIASTEEERRDPLGRTIFEASAGTWQCFHQISCCGDVLVVEEAGAIDVGPPRRQEYTWQQGPGRLPSVDNGNMSFGGSGGWRQTLSSFSQSVMEMDADAAARGTLVSRPSHHKQEIPMRDIHSARRYVFKRPLPLTFNSNGRLIDPAQEDSHGGHSKGSHRCSSSDDLEKLKWRYELWGPVGLIFTLRGGERLFFVFASGQHAEQMEELLINFSSGRGLQLRKKPSALPLSAIAASGTPAATNTTESPAGFSAGSPLYSGAPASPAVSYASLRLGSPDISFHSALRSTSISPANSLTLADATTHVPSSANVALSSGASAISFALPSVSTRPRHSLNGTDSNMSAPHADSLATPLNAGFAPTSAVSHMKVSVPPMPPSTWYLYCRPWGDAVRYRRYYLRPAAASRSSNLVRLSRHRFLAWQKIRQALGREPRCVCIDLKRTYLTPSSTHENVFRVESVVDTYAQYKDVVPLGGAVACAESDDETPSRTIARQRESELCRFRPVIFEALAKTKEERAEWLAWLHACGASVLLPEATGALRVAGGSASKSSGPQFHPLGDQPISPSPAGHASVPQHPRGNSVDPLALSGGFPPSLMEVSAVVDHLGVQRPPQLPMKESDSERGPTSPSLRPKWPTNSLTGYPQPMKIRSSSSPKNLSKMSHSSSPDPVINAVLSQNSSSNERPRHTNDLDENSIAVEEDEWDVPLETEKAHSKHQLQQKQTESQQEDLQQDAKQPSSDHQSLKSLFKGTPALLDHTIKPVRYGVSVSQRNQGAPQAASGSALHEPVQGSSNGIHNDDADDSAAEEVIAHSPGEGGAATGYTQTASCATGVDVLPATMYLDDTSPSEREGTHHPPSSVSNSPHDIAPHLKPQSPFSSPEVCRCDADGHSVLKNRKKTSSYGFASFSPHPVETFREANAEAPVGAEPPPNHSASPRDIKDKHASVVNVGLSISDASSALRRSVTDMNSPSRVSVTDVCHSTVRGIDSTPPITPKLQATPGYSSSAEGTRAPTATPEHLRSATAATEINRDRTSSHSTPRIRLSQDLQLTSLKASPSPGTPSVAAPANALSAGLPDKLSTDTSPVGRTLFSSPERDDDGVRVRNGGDSSSKLASSVVLPCVPSASLENDSVSHNKEAVSVAVGLDEWSALKSSPGTHAFDSCPTTPERKFDPRLAKFFTPPHPSNGSRERSSGRVINRLLGNHTTSAQLNDTLGLRGENYSKGPFLGATAVKPSRLHSRLRPPPLSSFMGGLTSVSLHEIPVGSRFRAQTSLTAVADCNGCHEGDDGTSLLKGSSTRANYYDVERLSGSLPFQSRDVLEERKRAFRNSLFVNQK</sequence>
<feature type="region of interest" description="Disordered" evidence="1">
    <location>
        <begin position="901"/>
        <end position="940"/>
    </location>
</feature>
<feature type="region of interest" description="Disordered" evidence="1">
    <location>
        <begin position="670"/>
        <end position="803"/>
    </location>
</feature>
<proteinExistence type="predicted"/>
<comment type="caution">
    <text evidence="2">The sequence shown here is derived from an EMBL/GenBank/DDBJ whole genome shotgun (WGS) entry which is preliminary data.</text>
</comment>
<accession>A0A0N1I1N6</accession>
<keyword evidence="3" id="KW-1185">Reference proteome</keyword>
<name>A0A0N1I1N6_LEPSE</name>
<feature type="compositionally biased region" description="Low complexity" evidence="1">
    <location>
        <begin position="707"/>
        <end position="725"/>
    </location>
</feature>
<evidence type="ECO:0000313" key="2">
    <source>
        <dbReference type="EMBL" id="KPI90152.1"/>
    </source>
</evidence>
<feature type="region of interest" description="Disordered" evidence="1">
    <location>
        <begin position="1130"/>
        <end position="1171"/>
    </location>
</feature>
<evidence type="ECO:0000256" key="1">
    <source>
        <dbReference type="SAM" id="MobiDB-lite"/>
    </source>
</evidence>
<dbReference type="Proteomes" id="UP000038009">
    <property type="component" value="Unassembled WGS sequence"/>
</dbReference>
<protein>
    <recommendedName>
        <fullName evidence="4">PH domain-containing protein</fullName>
    </recommendedName>
</protein>
<evidence type="ECO:0000313" key="3">
    <source>
        <dbReference type="Proteomes" id="UP000038009"/>
    </source>
</evidence>
<feature type="compositionally biased region" description="Low complexity" evidence="1">
    <location>
        <begin position="913"/>
        <end position="923"/>
    </location>
</feature>
<evidence type="ECO:0008006" key="4">
    <source>
        <dbReference type="Google" id="ProtNLM"/>
    </source>
</evidence>
<organism evidence="2 3">
    <name type="scientific">Leptomonas seymouri</name>
    <dbReference type="NCBI Taxonomy" id="5684"/>
    <lineage>
        <taxon>Eukaryota</taxon>
        <taxon>Discoba</taxon>
        <taxon>Euglenozoa</taxon>
        <taxon>Kinetoplastea</taxon>
        <taxon>Metakinetoplastina</taxon>
        <taxon>Trypanosomatida</taxon>
        <taxon>Trypanosomatidae</taxon>
        <taxon>Leishmaniinae</taxon>
        <taxon>Leptomonas</taxon>
    </lineage>
</organism>
<gene>
    <name evidence="2" type="ORF">ABL78_0670</name>
</gene>
<feature type="region of interest" description="Disordered" evidence="1">
    <location>
        <begin position="604"/>
        <end position="649"/>
    </location>
</feature>
<dbReference type="EMBL" id="LJSK01000009">
    <property type="protein sequence ID" value="KPI90152.1"/>
    <property type="molecule type" value="Genomic_DNA"/>
</dbReference>
<feature type="region of interest" description="Disordered" evidence="1">
    <location>
        <begin position="829"/>
        <end position="864"/>
    </location>
</feature>
<feature type="compositionally biased region" description="Polar residues" evidence="1">
    <location>
        <begin position="1138"/>
        <end position="1149"/>
    </location>
</feature>
<feature type="compositionally biased region" description="Acidic residues" evidence="1">
    <location>
        <begin position="757"/>
        <end position="766"/>
    </location>
</feature>
<feature type="region of interest" description="Disordered" evidence="1">
    <location>
        <begin position="204"/>
        <end position="228"/>
    </location>
</feature>
<feature type="compositionally biased region" description="Polar residues" evidence="1">
    <location>
        <begin position="793"/>
        <end position="803"/>
    </location>
</feature>